<accession>A0A4Z2I1E7</accession>
<dbReference type="EMBL" id="SRLO01000151">
    <property type="protein sequence ID" value="TNN71335.1"/>
    <property type="molecule type" value="Genomic_DNA"/>
</dbReference>
<protein>
    <submittedName>
        <fullName evidence="1">Uncharacterized protein</fullName>
    </submittedName>
</protein>
<name>A0A4Z2I1E7_9TELE</name>
<dbReference type="Proteomes" id="UP000314294">
    <property type="component" value="Unassembled WGS sequence"/>
</dbReference>
<comment type="caution">
    <text evidence="1">The sequence shown here is derived from an EMBL/GenBank/DDBJ whole genome shotgun (WGS) entry which is preliminary data.</text>
</comment>
<gene>
    <name evidence="1" type="ORF">EYF80_018413</name>
</gene>
<evidence type="ECO:0000313" key="1">
    <source>
        <dbReference type="EMBL" id="TNN71335.1"/>
    </source>
</evidence>
<keyword evidence="2" id="KW-1185">Reference proteome</keyword>
<reference evidence="1 2" key="1">
    <citation type="submission" date="2019-03" db="EMBL/GenBank/DDBJ databases">
        <title>First draft genome of Liparis tanakae, snailfish: a comprehensive survey of snailfish specific genes.</title>
        <authorList>
            <person name="Kim W."/>
            <person name="Song I."/>
            <person name="Jeong J.-H."/>
            <person name="Kim D."/>
            <person name="Kim S."/>
            <person name="Ryu S."/>
            <person name="Song J.Y."/>
            <person name="Lee S.K."/>
        </authorList>
    </citation>
    <scope>NUCLEOTIDE SEQUENCE [LARGE SCALE GENOMIC DNA]</scope>
    <source>
        <tissue evidence="1">Muscle</tissue>
    </source>
</reference>
<organism evidence="1 2">
    <name type="scientific">Liparis tanakae</name>
    <name type="common">Tanaka's snailfish</name>
    <dbReference type="NCBI Taxonomy" id="230148"/>
    <lineage>
        <taxon>Eukaryota</taxon>
        <taxon>Metazoa</taxon>
        <taxon>Chordata</taxon>
        <taxon>Craniata</taxon>
        <taxon>Vertebrata</taxon>
        <taxon>Euteleostomi</taxon>
        <taxon>Actinopterygii</taxon>
        <taxon>Neopterygii</taxon>
        <taxon>Teleostei</taxon>
        <taxon>Neoteleostei</taxon>
        <taxon>Acanthomorphata</taxon>
        <taxon>Eupercaria</taxon>
        <taxon>Perciformes</taxon>
        <taxon>Cottioidei</taxon>
        <taxon>Cottales</taxon>
        <taxon>Liparidae</taxon>
        <taxon>Liparis</taxon>
    </lineage>
</organism>
<evidence type="ECO:0000313" key="2">
    <source>
        <dbReference type="Proteomes" id="UP000314294"/>
    </source>
</evidence>
<sequence>MDTVHYPSVHVIIVGGDSARGGSAGPLLIELNGDLSTCMYQCCSSHRVVVERVLRSLEGGRGGHRHLPLLEEVQWSAAGISVTPALPASCCCKENNYQACEKRRLWGNNDYNRAVEEVLEEKAALGDGARHRCLHHSAAPWHQQRELMCVTTKQDTVSSIYFSIFGCLKDDE</sequence>
<dbReference type="AlphaFoldDB" id="A0A4Z2I1E7"/>
<proteinExistence type="predicted"/>